<evidence type="ECO:0000256" key="1">
    <source>
        <dbReference type="ARBA" id="ARBA00022574"/>
    </source>
</evidence>
<feature type="compositionally biased region" description="Polar residues" evidence="4">
    <location>
        <begin position="1203"/>
        <end position="1221"/>
    </location>
</feature>
<reference evidence="6 7" key="1">
    <citation type="journal article" date="2022" name="bioRxiv">
        <title>Genomics of Preaxostyla Flagellates Illuminates Evolutionary Transitions and the Path Towards Mitochondrial Loss.</title>
        <authorList>
            <person name="Novak L.V.F."/>
            <person name="Treitli S.C."/>
            <person name="Pyrih J."/>
            <person name="Halakuc P."/>
            <person name="Pipaliya S.V."/>
            <person name="Vacek V."/>
            <person name="Brzon O."/>
            <person name="Soukal P."/>
            <person name="Eme L."/>
            <person name="Dacks J.B."/>
            <person name="Karnkowska A."/>
            <person name="Elias M."/>
            <person name="Hampl V."/>
        </authorList>
    </citation>
    <scope>NUCLEOTIDE SEQUENCE [LARGE SCALE GENOMIC DNA]</scope>
    <source>
        <strain evidence="6">NAU3</strain>
        <tissue evidence="6">Gut</tissue>
    </source>
</reference>
<feature type="region of interest" description="Disordered" evidence="4">
    <location>
        <begin position="1192"/>
        <end position="1251"/>
    </location>
</feature>
<feature type="compositionally biased region" description="Basic and acidic residues" evidence="4">
    <location>
        <begin position="1808"/>
        <end position="1818"/>
    </location>
</feature>
<evidence type="ECO:0000256" key="3">
    <source>
        <dbReference type="PROSITE-ProRule" id="PRU00221"/>
    </source>
</evidence>
<dbReference type="Gene3D" id="2.130.10.10">
    <property type="entry name" value="YVTN repeat-like/Quinoprotein amine dehydrogenase"/>
    <property type="match status" value="3"/>
</dbReference>
<keyword evidence="2" id="KW-0677">Repeat</keyword>
<feature type="repeat" description="WD" evidence="3">
    <location>
        <begin position="1597"/>
        <end position="1638"/>
    </location>
</feature>
<dbReference type="Proteomes" id="UP001281761">
    <property type="component" value="Unassembled WGS sequence"/>
</dbReference>
<feature type="compositionally biased region" description="Polar residues" evidence="4">
    <location>
        <begin position="2297"/>
        <end position="2308"/>
    </location>
</feature>
<dbReference type="PANTHER" id="PTHR44324">
    <property type="entry name" value="WD40 REPEAT DOMAIN 95"/>
    <property type="match status" value="1"/>
</dbReference>
<feature type="region of interest" description="Disordered" evidence="4">
    <location>
        <begin position="882"/>
        <end position="923"/>
    </location>
</feature>
<dbReference type="InterPro" id="IPR015943">
    <property type="entry name" value="WD40/YVTN_repeat-like_dom_sf"/>
</dbReference>
<evidence type="ECO:0000313" key="6">
    <source>
        <dbReference type="EMBL" id="KAK2956436.1"/>
    </source>
</evidence>
<sequence length="2537" mass="285085">MNERSPRTPIESTSTSKNVIELPHSNPFNADSTFNSIESPNPQPYGGSAICNLDPNPNQQTIDNIDTIVIYRRVFTSPEASSEIKVSFTLKQIAKQTSQKDSFKSKDSSPREQIDKIKNQKASLEVKASFPLEQITELKSYIASLEIIASFTLEQIDKLDGQIASFKSKDSSPREQIDEIKNQKASLKIKASFILEEIDILESQKAILEINASFSLEQITRLKSNNASLESNDSNPLTQLDEITSLKDYLEAKDYFSLEKDDEITRLKDYLEAKDYLPQAQFNEFTSQKDNLEAKDCSPHPQFNEITNPIDNLEAKDYSSHPQFDEYTSQKDNLEVNDSFSLKEIDESTSQKANLEVNDCFSLEEIDELTSCISTEQSTRLLKQFQDLLHTSADLCSLEIEENKYRKIHFSNNNHNSTVPQTTNPPPDEGSHTTNCDKTNGVECMSPIEHKDNLEYNLANPNSEDKNETSSSSNKFVKLSNPDLDNSEELIQRTFSDIEQYFVAILSIFTSYYKITLAESVYLFHFEVGPRYYHKQCDPNFGRFIVSKPNLQPRRKIQAKQPRSEILDRASLSQRTGTENIYDYIISELLPFEHLTRVQQYFSEHGQPELTLTMDQFVDCFQTMIESLSSDQCDALRLIFKKIDADKSGKVHWLDFSQYFMQQAKLPEMGDSNTDPLYRPLGTILDNDFTAQRLFHKGDITATVFSQNSGSFFTASYDGTLKQWPSPNDNKPIPTRSLDHTQLTNSFMYVQRRDVLSDVKMMENEMVDTIFGDKDDKSKTMKDNSQTLALANLSRIDNNPDAPKIASQQIDFALSMKARTLAYKQYKDLPTKQSDTTHHFFPAGNTAVQTTLKSFVNGDDLPDPSKGWGGALSERHRLNQIISKRREMNSSLEKEPRLTRGRLTPLKSSDSLTPSHHPAHSPRTISTLAQSDVAGDSLHVHPSGAMTDRQSHTLNTPRNNQSLIETGFMTNRSHHSKHQLQFSPSQSHLTVAERREAEWKMKEMNARELSKYDKIFIPDLEDEFEPTTNSHSLTASHRFAQNRRQRNQNFIPSPSHQVQVVKKQAPILIVAVCILPTSGYIVVCGADRRLTFYDPSSLNPKGQLKGFGSLPLSMCGIRDDETRVRRELLVLGKEDGCLDVFVVTPELMKSQLDIETEKGKDELMHILGMKSEIRRDLAQKNKEVGLVRMYEEKEPEPAPTPLAPSTGTSPLNQSPSTSLLNQKEDDKDSTTPGLDSTPELGGTQRLKEEDRMEQVLPVSHIFWKVVDQKKHKKKEEEERKDDQVSAALQQLGLDRALDDDADDLDDDVMEAIGGLEEDPEGFDSTRNTFTNTDENPNRSRRIKPPTPIPLEKKLLSMASGTSIMNKNEIGTVSPLTLVRQKQQHSSASNRRQIRAKTPLALPSDSDSPQEPSSPLLVNSSPSPTRSTSAGHKSRPGTSPQRSGRSRAQSRQPSPQPKDESNYDYPRLSDLNLSGKNANRIIHETLKSIIDPRPPAHSPSLPPSVSLRDGSFSVQAHTNSITKVEYVSELRALITSSLDCSLKLIDTESLTDKHIFSAHTQGVQCFAYSTKLKLMASGGQDRKVCLWNPLAKRLVGILEGHRAPVVSVAIDDSAGYVLSLSLDDTIRIVDSQSQRCLQVVPAIDTINGHRFLSVQYFPQLQSVILSSRRIVGWKHSARNEQNIVAHNTDVEILLFNRHFEQLVSIDLHNVVNLWNIRTGRNMFRFVAEHEDSITAATIDRSGRRLMTGSIDGEVREWNLHTAKLMKIYRTDGSVFEPGKVKTAKDKEEDKKKTKKEDPPPQKLTISNKTDYEDHSTSGEEHFKKFQNTLKCAGWMKEEEKKRKLKSEGEINIEGSFQRMGREGVKTPTTASIHHITSCSTPSSARTLVLIGSNKLICAIDDTPSAPPNRRILHTKTGTRHGDNILSASFHPPQTLLASSDDGALVAWNLETATERISLILSKERADEVRRAAKLMGDEDERGDLKRMIATEDIVTTQVLPIPSHPDLALTHSTDSLLRVWSISHAKLLLTVNTYQSSAFCAIDDSCSFLALGATDGSVQMYHVNSLLQPALKYLESSKKDRKDDDERKSVNGEKEEAGPPSLDSADVMLSHWRASIDEINTLCFLLIDNLPTTIPNSSNPFVVTMKKTKVQKKVSFGDTLVSIVGTQDEKQTAKTKHYSVFLSVAVSHFILLFNLDGCLIGTYGSSLHPYQPPLYSLLSADPVGMVENQIPLPFRREEGKKKKERKRIVGAANRKQMGNTLMPNTPGVPLSSPKSPAEFFKDDSDEDEEDNSSPNKSTQGGLRRQNTLPRSKRDVDSREDEERKDDKSGTTRQVSTLQYGASLPGTSVPSSRREKNEGFKQSVPSTRLQSSLDPSRAVEKSPSERKYASELMRQRRVQYKTLNLTSFQPHRPSEPNADESLLAILTARADTRDEKKRKEDKKEEDAKKEEEKEKEESTNGDQPKVAPKPVNQPFVLDPTRDTSIQLAELQNASRNSINKMHNQGTLLGTLPPKIHPKNASARPSMNSPMQFARVHTHT</sequence>
<dbReference type="EMBL" id="JARBJD010000056">
    <property type="protein sequence ID" value="KAK2956436.1"/>
    <property type="molecule type" value="Genomic_DNA"/>
</dbReference>
<keyword evidence="1 3" id="KW-0853">WD repeat</keyword>
<gene>
    <name evidence="6" type="ORF">BLNAU_8659</name>
</gene>
<feature type="compositionally biased region" description="Basic and acidic residues" evidence="4">
    <location>
        <begin position="2310"/>
        <end position="2328"/>
    </location>
</feature>
<evidence type="ECO:0000313" key="7">
    <source>
        <dbReference type="Proteomes" id="UP001281761"/>
    </source>
</evidence>
<name>A0ABQ9XY98_9EUKA</name>
<feature type="compositionally biased region" description="Basic and acidic residues" evidence="4">
    <location>
        <begin position="1778"/>
        <end position="1798"/>
    </location>
</feature>
<feature type="repeat" description="WD" evidence="3">
    <location>
        <begin position="1682"/>
        <end position="1723"/>
    </location>
</feature>
<evidence type="ECO:0000256" key="2">
    <source>
        <dbReference type="ARBA" id="ARBA00022737"/>
    </source>
</evidence>
<feature type="compositionally biased region" description="Polar residues" evidence="4">
    <location>
        <begin position="2329"/>
        <end position="2349"/>
    </location>
</feature>
<dbReference type="InterPro" id="IPR019775">
    <property type="entry name" value="WD40_repeat_CS"/>
</dbReference>
<keyword evidence="6" id="KW-0675">Receptor</keyword>
<feature type="repeat" description="WD" evidence="3">
    <location>
        <begin position="1725"/>
        <end position="1766"/>
    </location>
</feature>
<feature type="repeat" description="WD" evidence="3">
    <location>
        <begin position="696"/>
        <end position="724"/>
    </location>
</feature>
<feature type="domain" description="EF-hand" evidence="5">
    <location>
        <begin position="631"/>
        <end position="666"/>
    </location>
</feature>
<proteinExistence type="predicted"/>
<feature type="region of interest" description="Disordered" evidence="4">
    <location>
        <begin position="2430"/>
        <end position="2475"/>
    </location>
</feature>
<feature type="region of interest" description="Disordered" evidence="4">
    <location>
        <begin position="2233"/>
        <end position="2389"/>
    </location>
</feature>
<dbReference type="PROSITE" id="PS50082">
    <property type="entry name" value="WD_REPEATS_2"/>
    <property type="match status" value="6"/>
</dbReference>
<protein>
    <submittedName>
        <fullName evidence="6">Macrophage mannose receptor 1</fullName>
    </submittedName>
</protein>
<dbReference type="Pfam" id="PF00400">
    <property type="entry name" value="WD40"/>
    <property type="match status" value="5"/>
</dbReference>
<feature type="compositionally biased region" description="Basic and acidic residues" evidence="4">
    <location>
        <begin position="2430"/>
        <end position="2456"/>
    </location>
</feature>
<feature type="compositionally biased region" description="Polar residues" evidence="4">
    <location>
        <begin position="26"/>
        <end position="40"/>
    </location>
</feature>
<feature type="compositionally biased region" description="Low complexity" evidence="4">
    <location>
        <begin position="1438"/>
        <end position="1452"/>
    </location>
</feature>
<feature type="compositionally biased region" description="Basic and acidic residues" evidence="4">
    <location>
        <begin position="884"/>
        <end position="898"/>
    </location>
</feature>
<dbReference type="InterPro" id="IPR001680">
    <property type="entry name" value="WD40_rpt"/>
</dbReference>
<feature type="region of interest" description="Disordered" evidence="4">
    <location>
        <begin position="457"/>
        <end position="479"/>
    </location>
</feature>
<dbReference type="InterPro" id="IPR002048">
    <property type="entry name" value="EF_hand_dom"/>
</dbReference>
<feature type="region of interest" description="Disordered" evidence="4">
    <location>
        <begin position="1378"/>
        <end position="1470"/>
    </location>
</feature>
<feature type="compositionally biased region" description="Polar residues" evidence="4">
    <location>
        <begin position="411"/>
        <end position="422"/>
    </location>
</feature>
<feature type="region of interest" description="Disordered" evidence="4">
    <location>
        <begin position="1"/>
        <end position="48"/>
    </location>
</feature>
<dbReference type="PROSITE" id="PS50294">
    <property type="entry name" value="WD_REPEATS_REGION"/>
    <property type="match status" value="2"/>
</dbReference>
<accession>A0ABQ9XY98</accession>
<feature type="region of interest" description="Disordered" evidence="4">
    <location>
        <begin position="2076"/>
        <end position="2101"/>
    </location>
</feature>
<comment type="caution">
    <text evidence="6">The sequence shown here is derived from an EMBL/GenBank/DDBJ whole genome shotgun (WGS) entry which is preliminary data.</text>
</comment>
<feature type="compositionally biased region" description="Polar residues" evidence="4">
    <location>
        <begin position="1324"/>
        <end position="1334"/>
    </location>
</feature>
<feature type="region of interest" description="Disordered" evidence="4">
    <location>
        <begin position="411"/>
        <end position="442"/>
    </location>
</feature>
<dbReference type="SUPFAM" id="SSF47473">
    <property type="entry name" value="EF-hand"/>
    <property type="match status" value="1"/>
</dbReference>
<feature type="compositionally biased region" description="Basic and acidic residues" evidence="4">
    <location>
        <begin position="2375"/>
        <end position="2387"/>
    </location>
</feature>
<feature type="compositionally biased region" description="Basic and acidic residues" evidence="4">
    <location>
        <begin position="2076"/>
        <end position="2096"/>
    </location>
</feature>
<feature type="region of interest" description="Disordered" evidence="4">
    <location>
        <begin position="1778"/>
        <end position="1818"/>
    </location>
</feature>
<feature type="compositionally biased region" description="Low complexity" evidence="4">
    <location>
        <begin position="1402"/>
        <end position="1423"/>
    </location>
</feature>
<feature type="compositionally biased region" description="Polar residues" evidence="4">
    <location>
        <begin position="2361"/>
        <end position="2372"/>
    </location>
</feature>
<dbReference type="PROSITE" id="PS00678">
    <property type="entry name" value="WD_REPEATS_1"/>
    <property type="match status" value="1"/>
</dbReference>
<feature type="compositionally biased region" description="Polar residues" evidence="4">
    <location>
        <begin position="1378"/>
        <end position="1390"/>
    </location>
</feature>
<dbReference type="SMART" id="SM00320">
    <property type="entry name" value="WD40"/>
    <property type="match status" value="9"/>
</dbReference>
<dbReference type="PANTHER" id="PTHR44324:SF4">
    <property type="entry name" value="WD40 REPEAT DOMAIN 95"/>
    <property type="match status" value="1"/>
</dbReference>
<evidence type="ECO:0000256" key="4">
    <source>
        <dbReference type="SAM" id="MobiDB-lite"/>
    </source>
</evidence>
<dbReference type="InterPro" id="IPR051242">
    <property type="entry name" value="WD-EF-hand_domain"/>
</dbReference>
<feature type="region of interest" description="Disordered" evidence="4">
    <location>
        <begin position="936"/>
        <end position="959"/>
    </location>
</feature>
<dbReference type="InterPro" id="IPR036322">
    <property type="entry name" value="WD40_repeat_dom_sf"/>
</dbReference>
<dbReference type="PROSITE" id="PS50222">
    <property type="entry name" value="EF_HAND_2"/>
    <property type="match status" value="1"/>
</dbReference>
<feature type="repeat" description="WD" evidence="3">
    <location>
        <begin position="1916"/>
        <end position="1956"/>
    </location>
</feature>
<evidence type="ECO:0000259" key="5">
    <source>
        <dbReference type="PROSITE" id="PS50222"/>
    </source>
</evidence>
<organism evidence="6 7">
    <name type="scientific">Blattamonas nauphoetae</name>
    <dbReference type="NCBI Taxonomy" id="2049346"/>
    <lineage>
        <taxon>Eukaryota</taxon>
        <taxon>Metamonada</taxon>
        <taxon>Preaxostyla</taxon>
        <taxon>Oxymonadida</taxon>
        <taxon>Blattamonas</taxon>
    </lineage>
</organism>
<dbReference type="SUPFAM" id="SSF50978">
    <property type="entry name" value="WD40 repeat-like"/>
    <property type="match status" value="2"/>
</dbReference>
<feature type="region of interest" description="Disordered" evidence="4">
    <location>
        <begin position="2505"/>
        <end position="2537"/>
    </location>
</feature>
<dbReference type="InterPro" id="IPR011992">
    <property type="entry name" value="EF-hand-dom_pair"/>
</dbReference>
<feature type="region of interest" description="Disordered" evidence="4">
    <location>
        <begin position="1313"/>
        <end position="1350"/>
    </location>
</feature>
<keyword evidence="7" id="KW-1185">Reference proteome</keyword>
<feature type="repeat" description="WD" evidence="3">
    <location>
        <begin position="1555"/>
        <end position="1587"/>
    </location>
</feature>